<dbReference type="Gene3D" id="3.40.50.300">
    <property type="entry name" value="P-loop containing nucleotide triphosphate hydrolases"/>
    <property type="match status" value="1"/>
</dbReference>
<evidence type="ECO:0000256" key="8">
    <source>
        <dbReference type="ARBA" id="ARBA00022763"/>
    </source>
</evidence>
<dbReference type="Gene3D" id="1.10.3380.20">
    <property type="match status" value="1"/>
</dbReference>
<dbReference type="Gene3D" id="3.30.70.370">
    <property type="match status" value="1"/>
</dbReference>
<keyword evidence="11" id="KW-0239">DNA-directed DNA polymerase</keyword>
<evidence type="ECO:0000256" key="11">
    <source>
        <dbReference type="ARBA" id="ARBA00022932"/>
    </source>
</evidence>
<evidence type="ECO:0000256" key="9">
    <source>
        <dbReference type="ARBA" id="ARBA00022801"/>
    </source>
</evidence>
<comment type="subcellular location">
    <subcellularLocation>
        <location evidence="2">Nucleus</location>
    </subcellularLocation>
</comment>
<keyword evidence="10" id="KW-0067">ATP-binding</keyword>
<evidence type="ECO:0000256" key="6">
    <source>
        <dbReference type="ARBA" id="ARBA00022695"/>
    </source>
</evidence>
<dbReference type="InterPro" id="IPR036390">
    <property type="entry name" value="WH_DNA-bd_sf"/>
</dbReference>
<dbReference type="PANTHER" id="PTHR10133">
    <property type="entry name" value="DNA POLYMERASE I"/>
    <property type="match status" value="1"/>
</dbReference>
<evidence type="ECO:0000256" key="2">
    <source>
        <dbReference type="ARBA" id="ARBA00004123"/>
    </source>
</evidence>
<dbReference type="SUPFAM" id="SSF53098">
    <property type="entry name" value="Ribonuclease H-like"/>
    <property type="match status" value="1"/>
</dbReference>
<keyword evidence="5" id="KW-0808">Transferase</keyword>
<dbReference type="EMBL" id="JBDJPC010000003">
    <property type="protein sequence ID" value="KAL1509908.1"/>
    <property type="molecule type" value="Genomic_DNA"/>
</dbReference>
<keyword evidence="6" id="KW-0548">Nucleotidyltransferase</keyword>
<evidence type="ECO:0000256" key="7">
    <source>
        <dbReference type="ARBA" id="ARBA00022741"/>
    </source>
</evidence>
<dbReference type="Pfam" id="PF20470">
    <property type="entry name" value="HTH_61"/>
    <property type="match status" value="1"/>
</dbReference>
<feature type="region of interest" description="Disordered" evidence="16">
    <location>
        <begin position="450"/>
        <end position="490"/>
    </location>
</feature>
<evidence type="ECO:0000256" key="13">
    <source>
        <dbReference type="ARBA" id="ARBA00023242"/>
    </source>
</evidence>
<dbReference type="InterPro" id="IPR046931">
    <property type="entry name" value="HTH_61"/>
</dbReference>
<dbReference type="Proteomes" id="UP001566132">
    <property type="component" value="Unassembled WGS sequence"/>
</dbReference>
<evidence type="ECO:0000256" key="5">
    <source>
        <dbReference type="ARBA" id="ARBA00022679"/>
    </source>
</evidence>
<dbReference type="InterPro" id="IPR002298">
    <property type="entry name" value="DNA_polymerase_A"/>
</dbReference>
<evidence type="ECO:0000313" key="19">
    <source>
        <dbReference type="Proteomes" id="UP001566132"/>
    </source>
</evidence>
<comment type="similarity">
    <text evidence="3">Belongs to the DNA polymerase type-A family.</text>
</comment>
<evidence type="ECO:0000256" key="15">
    <source>
        <dbReference type="ARBA" id="ARBA00074669"/>
    </source>
</evidence>
<dbReference type="InterPro" id="IPR036397">
    <property type="entry name" value="RNaseH_sf"/>
</dbReference>
<dbReference type="InterPro" id="IPR001098">
    <property type="entry name" value="DNA-dir_DNA_pol_A_palm_dom"/>
</dbReference>
<gene>
    <name evidence="18" type="ORF">ABEB36_004572</name>
</gene>
<evidence type="ECO:0000256" key="14">
    <source>
        <dbReference type="ARBA" id="ARBA00049244"/>
    </source>
</evidence>
<keyword evidence="19" id="KW-1185">Reference proteome</keyword>
<name>A0ABD1F6V9_HYPHA</name>
<dbReference type="GO" id="GO:0097681">
    <property type="term" value="P:double-strand break repair via alternative nonhomologous end joining"/>
    <property type="evidence" value="ECO:0007669"/>
    <property type="project" value="UniProtKB-ARBA"/>
</dbReference>
<dbReference type="InterPro" id="IPR048960">
    <property type="entry name" value="POLQ-like_helical"/>
</dbReference>
<dbReference type="SUPFAM" id="SSF158702">
    <property type="entry name" value="Sec63 N-terminal domain-like"/>
    <property type="match status" value="1"/>
</dbReference>
<evidence type="ECO:0000256" key="12">
    <source>
        <dbReference type="ARBA" id="ARBA00023204"/>
    </source>
</evidence>
<dbReference type="GO" id="GO:0005524">
    <property type="term" value="F:ATP binding"/>
    <property type="evidence" value="ECO:0007669"/>
    <property type="project" value="UniProtKB-KW"/>
</dbReference>
<feature type="compositionally biased region" description="Polar residues" evidence="16">
    <location>
        <begin position="457"/>
        <end position="490"/>
    </location>
</feature>
<dbReference type="Pfam" id="PF21099">
    <property type="entry name" value="POLQ_helical"/>
    <property type="match status" value="1"/>
</dbReference>
<dbReference type="SUPFAM" id="SSF52540">
    <property type="entry name" value="P-loop containing nucleoside triphosphate hydrolases"/>
    <property type="match status" value="1"/>
</dbReference>
<evidence type="ECO:0000256" key="16">
    <source>
        <dbReference type="SAM" id="MobiDB-lite"/>
    </source>
</evidence>
<dbReference type="GO" id="GO:0005634">
    <property type="term" value="C:nucleus"/>
    <property type="evidence" value="ECO:0007669"/>
    <property type="project" value="UniProtKB-SubCell"/>
</dbReference>
<keyword evidence="7" id="KW-0547">Nucleotide-binding</keyword>
<dbReference type="AlphaFoldDB" id="A0ABD1F6V9"/>
<evidence type="ECO:0000256" key="10">
    <source>
        <dbReference type="ARBA" id="ARBA00022840"/>
    </source>
</evidence>
<comment type="cofactor">
    <cofactor evidence="1">
        <name>Mg(2+)</name>
        <dbReference type="ChEBI" id="CHEBI:18420"/>
    </cofactor>
</comment>
<reference evidence="18 19" key="1">
    <citation type="submission" date="2024-05" db="EMBL/GenBank/DDBJ databases">
        <title>Genetic variation in Jamaican populations of the coffee berry borer (Hypothenemus hampei).</title>
        <authorList>
            <person name="Errbii M."/>
            <person name="Myrie A."/>
        </authorList>
    </citation>
    <scope>NUCLEOTIDE SEQUENCE [LARGE SCALE GENOMIC DNA]</scope>
    <source>
        <strain evidence="18">JA-Hopewell-2020-01-JO</strain>
        <tissue evidence="18">Whole body</tissue>
    </source>
</reference>
<dbReference type="SMART" id="SM00482">
    <property type="entry name" value="POLAc"/>
    <property type="match status" value="1"/>
</dbReference>
<dbReference type="SUPFAM" id="SSF46785">
    <property type="entry name" value="Winged helix' DNA-binding domain"/>
    <property type="match status" value="1"/>
</dbReference>
<evidence type="ECO:0000313" key="18">
    <source>
        <dbReference type="EMBL" id="KAL1509908.1"/>
    </source>
</evidence>
<dbReference type="InterPro" id="IPR019760">
    <property type="entry name" value="DNA-dir_DNA_pol_A_CS"/>
</dbReference>
<dbReference type="Gene3D" id="1.20.1060.10">
    <property type="entry name" value="Taq DNA Polymerase, Chain T, domain 4"/>
    <property type="match status" value="1"/>
</dbReference>
<comment type="caution">
    <text evidence="18">The sequence shown here is derived from an EMBL/GenBank/DDBJ whole genome shotgun (WGS) entry which is preliminary data.</text>
</comment>
<evidence type="ECO:0000256" key="4">
    <source>
        <dbReference type="ARBA" id="ARBA00012417"/>
    </source>
</evidence>
<feature type="domain" description="Helicase C-terminal" evidence="17">
    <location>
        <begin position="1"/>
        <end position="102"/>
    </location>
</feature>
<dbReference type="Gene3D" id="1.10.150.20">
    <property type="entry name" value="5' to 3' exonuclease, C-terminal subdomain"/>
    <property type="match status" value="1"/>
</dbReference>
<dbReference type="InterPro" id="IPR027417">
    <property type="entry name" value="P-loop_NTPase"/>
</dbReference>
<keyword evidence="9" id="KW-0378">Hydrolase</keyword>
<dbReference type="FunFam" id="1.10.150.20:FF:000070">
    <property type="entry name" value="DNA polymerase I, putative"/>
    <property type="match status" value="1"/>
</dbReference>
<dbReference type="PRINTS" id="PR00868">
    <property type="entry name" value="DNAPOLI"/>
</dbReference>
<organism evidence="18 19">
    <name type="scientific">Hypothenemus hampei</name>
    <name type="common">Coffee berry borer</name>
    <dbReference type="NCBI Taxonomy" id="57062"/>
    <lineage>
        <taxon>Eukaryota</taxon>
        <taxon>Metazoa</taxon>
        <taxon>Ecdysozoa</taxon>
        <taxon>Arthropoda</taxon>
        <taxon>Hexapoda</taxon>
        <taxon>Insecta</taxon>
        <taxon>Pterygota</taxon>
        <taxon>Neoptera</taxon>
        <taxon>Endopterygota</taxon>
        <taxon>Coleoptera</taxon>
        <taxon>Polyphaga</taxon>
        <taxon>Cucujiformia</taxon>
        <taxon>Curculionidae</taxon>
        <taxon>Scolytinae</taxon>
        <taxon>Hypothenemus</taxon>
    </lineage>
</organism>
<evidence type="ECO:0000256" key="3">
    <source>
        <dbReference type="ARBA" id="ARBA00007705"/>
    </source>
</evidence>
<accession>A0ABD1F6V9</accession>
<dbReference type="Pfam" id="PF00476">
    <property type="entry name" value="DNA_pol_A"/>
    <property type="match status" value="1"/>
</dbReference>
<dbReference type="InterPro" id="IPR012337">
    <property type="entry name" value="RNaseH-like_sf"/>
</dbReference>
<dbReference type="InterPro" id="IPR001650">
    <property type="entry name" value="Helicase_C-like"/>
</dbReference>
<dbReference type="GO" id="GO:0003887">
    <property type="term" value="F:DNA-directed DNA polymerase activity"/>
    <property type="evidence" value="ECO:0007669"/>
    <property type="project" value="UniProtKB-KW"/>
</dbReference>
<dbReference type="PROSITE" id="PS00447">
    <property type="entry name" value="DNA_POLYMERASE_A"/>
    <property type="match status" value="1"/>
</dbReference>
<evidence type="ECO:0000256" key="1">
    <source>
        <dbReference type="ARBA" id="ARBA00001946"/>
    </source>
</evidence>
<dbReference type="EC" id="2.7.7.7" evidence="4"/>
<sequence length="1207" mass="136747">MDERDIIEGAFRNGIIKILAATSTLSSGVNLPARKVIIRSPIFCGHPLDLLTYRQMIGRAGRMGKDTQGESILICQKSDLNVAKKLATEELPAVKSCLQSSGKLTRAVLEVIASGIAMSPSDVTTFTNCTLLAVSGCDNNQLEDTIEYLRKNEFIKLRDQGYTATSLGKACLASSISPEEGRALFTELEKARQCFVLETELHLIYLVTPYSACYTWGNIDWMFYLDLWDKLPRAMKRVGELVGVRESFIVSATRGKIDPNDRKMLVHKRFFVALALQDLVNEVPLAEVCMKFNCNRGMLQGLQQSASTFAGMVTSFSKQLGWTSVEILLAQFQDRMQFGVGRDLLDLMQLPVLNGKLARILYKAGVETLVQLANQSVDAIEGILIKAKPFESSKIREGESENEAKKRTSLKTVWISGKDGLTEKDAADLLVKDARSYLVSAMGLKKATWGANRRGVNESSQSPRSKLSFQSKDNDILSKNTSPLDTSNFHDSYGTDESFSLQLSDDLSISDNDFETQNTFVKALERISLTQELASVDQEEHLAEKRNRSNYSDDSLLEATPKKKIKQVTADALNSTINRYTQNQNGTLQFANLCITKVGTLTKTKEEFICDLKNKDIISLGISFLKPQEKLNVNLFGNHTVEQQPKLLMAIYWGDAHAYYFPLTEHFTLLIQDFLKDNCKCIQIFNAKKWLKVLLKSNSEFNCKIEDPKVGDWLLDTDTREKHLKHMFSYYKEKLDEIRAVCNEIDKIKDFWSEKSTVREEVKVSVESILTWHLMDILTKEIREQNPKLTIRPLEGFTCSYELEMKMLLCTVKMEMAGLGVDTLSLQKLVDHLKEQQISIESKAYFLAGRRFNMASSKDVSKVIGTYNGKKISTKRKILEQNEHPISNLVLLWRKLNFTLVNIILPILRVCVNNRINGQYQNHTATGRITMHEPNIQMVPKNFDIVNPITEKNILINCRQVFQASQDCMLVSADYCQLELRILAYLSKDEILMGIMAKPGDIFKSIAAKWHNIPEIVVKDDMRNNVKQICYGIIYGMGINTLAEQMKISTEEAASLVETFRNTYIGIKKFVEKTIQFCKTHHYVETIAGRRRYLPNIVHADPSISGQAERQAVNTTVQGSAADIVKNAMLTIERKNDFVFKKSRFKPKLVLHLHDELIYEVSDKYLEKMVKIIKSGMENSCSEFGYFPVKVKTGCSWGQLKEYCDKI</sequence>
<proteinExistence type="inferred from homology"/>
<dbReference type="CDD" id="cd08638">
    <property type="entry name" value="DNA_pol_A_theta"/>
    <property type="match status" value="1"/>
</dbReference>
<keyword evidence="12" id="KW-0234">DNA repair</keyword>
<keyword evidence="8" id="KW-0227">DNA damage</keyword>
<dbReference type="InterPro" id="IPR043502">
    <property type="entry name" value="DNA/RNA_pol_sf"/>
</dbReference>
<dbReference type="GO" id="GO:0042575">
    <property type="term" value="C:DNA polymerase complex"/>
    <property type="evidence" value="ECO:0007669"/>
    <property type="project" value="UniProtKB-ARBA"/>
</dbReference>
<dbReference type="GO" id="GO:0016787">
    <property type="term" value="F:hydrolase activity"/>
    <property type="evidence" value="ECO:0007669"/>
    <property type="project" value="UniProtKB-KW"/>
</dbReference>
<dbReference type="SUPFAM" id="SSF56672">
    <property type="entry name" value="DNA/RNA polymerases"/>
    <property type="match status" value="1"/>
</dbReference>
<evidence type="ECO:0000259" key="17">
    <source>
        <dbReference type="PROSITE" id="PS51194"/>
    </source>
</evidence>
<comment type="catalytic activity">
    <reaction evidence="14">
        <text>DNA(n) + a 2'-deoxyribonucleoside 5'-triphosphate = DNA(n+1) + diphosphate</text>
        <dbReference type="Rhea" id="RHEA:22508"/>
        <dbReference type="Rhea" id="RHEA-COMP:17339"/>
        <dbReference type="Rhea" id="RHEA-COMP:17340"/>
        <dbReference type="ChEBI" id="CHEBI:33019"/>
        <dbReference type="ChEBI" id="CHEBI:61560"/>
        <dbReference type="ChEBI" id="CHEBI:173112"/>
        <dbReference type="EC" id="2.7.7.7"/>
    </reaction>
</comment>
<dbReference type="PROSITE" id="PS51194">
    <property type="entry name" value="HELICASE_CTER"/>
    <property type="match status" value="1"/>
</dbReference>
<dbReference type="SMART" id="SM00490">
    <property type="entry name" value="HELICc"/>
    <property type="match status" value="1"/>
</dbReference>
<protein>
    <recommendedName>
        <fullName evidence="15">DNA polymerase theta</fullName>
        <ecNumber evidence="4">2.7.7.7</ecNumber>
    </recommendedName>
</protein>
<dbReference type="Gene3D" id="3.30.420.10">
    <property type="entry name" value="Ribonuclease H-like superfamily/Ribonuclease H"/>
    <property type="match status" value="1"/>
</dbReference>
<keyword evidence="13" id="KW-0539">Nucleus</keyword>
<dbReference type="PANTHER" id="PTHR10133:SF62">
    <property type="entry name" value="DNA POLYMERASE THETA"/>
    <property type="match status" value="1"/>
</dbReference>
<dbReference type="Pfam" id="PF00271">
    <property type="entry name" value="Helicase_C"/>
    <property type="match status" value="1"/>
</dbReference>
<dbReference type="FunFam" id="1.10.3380.20:FF:000001">
    <property type="entry name" value="DNA polymerase theta"/>
    <property type="match status" value="1"/>
</dbReference>